<dbReference type="InterPro" id="IPR008949">
    <property type="entry name" value="Isoprenoid_synthase_dom_sf"/>
</dbReference>
<organism evidence="7 8">
    <name type="scientific">Legionella fallonii LLAP-10</name>
    <dbReference type="NCBI Taxonomy" id="1212491"/>
    <lineage>
        <taxon>Bacteria</taxon>
        <taxon>Pseudomonadati</taxon>
        <taxon>Pseudomonadota</taxon>
        <taxon>Gammaproteobacteria</taxon>
        <taxon>Legionellales</taxon>
        <taxon>Legionellaceae</taxon>
        <taxon>Legionella</taxon>
    </lineage>
</organism>
<gene>
    <name evidence="7" type="primary">ispB</name>
    <name evidence="7" type="ORF">LFA_2598</name>
</gene>
<dbReference type="PROSITE" id="PS00723">
    <property type="entry name" value="POLYPRENYL_SYNTHASE_1"/>
    <property type="match status" value="1"/>
</dbReference>
<dbReference type="HOGENOM" id="CLU_014015_2_0_6"/>
<dbReference type="Gene3D" id="1.10.600.10">
    <property type="entry name" value="Farnesyl Diphosphate Synthase"/>
    <property type="match status" value="1"/>
</dbReference>
<keyword evidence="3 6" id="KW-0808">Transferase</keyword>
<protein>
    <submittedName>
        <fullName evidence="7">Octaprenyl diphosphate synthase</fullName>
        <ecNumber evidence="7">2.5.1.-</ecNumber>
    </submittedName>
</protein>
<evidence type="ECO:0000256" key="2">
    <source>
        <dbReference type="ARBA" id="ARBA00006706"/>
    </source>
</evidence>
<evidence type="ECO:0000256" key="6">
    <source>
        <dbReference type="RuleBase" id="RU004466"/>
    </source>
</evidence>
<dbReference type="GO" id="GO:0008299">
    <property type="term" value="P:isoprenoid biosynthetic process"/>
    <property type="evidence" value="ECO:0007669"/>
    <property type="project" value="InterPro"/>
</dbReference>
<evidence type="ECO:0000256" key="1">
    <source>
        <dbReference type="ARBA" id="ARBA00001946"/>
    </source>
</evidence>
<evidence type="ECO:0000256" key="3">
    <source>
        <dbReference type="ARBA" id="ARBA00022679"/>
    </source>
</evidence>
<dbReference type="STRING" id="1212491.LFA_2598"/>
<dbReference type="SUPFAM" id="SSF48576">
    <property type="entry name" value="Terpenoid synthases"/>
    <property type="match status" value="1"/>
</dbReference>
<keyword evidence="4" id="KW-0479">Metal-binding</keyword>
<sequence length="322" mass="35586">MTINRLRALVSEDFDAVNKLIIDKIQSEVGLIHDLSQHIIESGGKRLRPLLVLLASNACGYKGKDHIALAAMVEFFHTATLLHDDVVDESTLRRGRQTANSIWGSKASVLVGDYLFTQSVQLMVEVGITEILNLLAKTSHQISCGEVKQLANRHNPALNFDDYFDVIRAKTSLLFAAAASIGPILSNASLDIQRSLYAYGLHLGNAFQLIDDALDYCSDAKTMGKNIGDDLADGKVTLPLIHALQNGTEKQQRQIKESLQLGNLIFLPEILVALEETKAIEFTKRTAAQEIDYALSSLFELPESEYKDALIDLAKFALERNY</sequence>
<dbReference type="Pfam" id="PF00348">
    <property type="entry name" value="polyprenyl_synt"/>
    <property type="match status" value="1"/>
</dbReference>
<dbReference type="OrthoDB" id="9805316at2"/>
<reference evidence="8" key="1">
    <citation type="submission" date="2014-09" db="EMBL/GenBank/DDBJ databases">
        <authorList>
            <person name="Gomez-Valero L."/>
        </authorList>
    </citation>
    <scope>NUCLEOTIDE SEQUENCE [LARGE SCALE GENOMIC DNA]</scope>
    <source>
        <strain evidence="8">ATCC700992</strain>
    </source>
</reference>
<dbReference type="CDD" id="cd00685">
    <property type="entry name" value="Trans_IPPS_HT"/>
    <property type="match status" value="1"/>
</dbReference>
<accession>A0A098G638</accession>
<dbReference type="EC" id="2.5.1.-" evidence="7"/>
<dbReference type="GO" id="GO:0004659">
    <property type="term" value="F:prenyltransferase activity"/>
    <property type="evidence" value="ECO:0007669"/>
    <property type="project" value="InterPro"/>
</dbReference>
<name>A0A098G638_9GAMM</name>
<dbReference type="Proteomes" id="UP000032430">
    <property type="component" value="Chromosome I"/>
</dbReference>
<dbReference type="RefSeq" id="WP_045096375.1">
    <property type="nucleotide sequence ID" value="NZ_LN614827.1"/>
</dbReference>
<evidence type="ECO:0000256" key="4">
    <source>
        <dbReference type="ARBA" id="ARBA00022723"/>
    </source>
</evidence>
<keyword evidence="8" id="KW-1185">Reference proteome</keyword>
<evidence type="ECO:0000313" key="8">
    <source>
        <dbReference type="Proteomes" id="UP000032430"/>
    </source>
</evidence>
<proteinExistence type="inferred from homology"/>
<dbReference type="PANTHER" id="PTHR12001">
    <property type="entry name" value="GERANYLGERANYL PYROPHOSPHATE SYNTHASE"/>
    <property type="match status" value="1"/>
</dbReference>
<dbReference type="InterPro" id="IPR000092">
    <property type="entry name" value="Polyprenyl_synt"/>
</dbReference>
<dbReference type="InterPro" id="IPR033749">
    <property type="entry name" value="Polyprenyl_synt_CS"/>
</dbReference>
<dbReference type="PANTHER" id="PTHR12001:SF69">
    <property type="entry name" value="ALL TRANS-POLYPRENYL-DIPHOSPHATE SYNTHASE PDSS1"/>
    <property type="match status" value="1"/>
</dbReference>
<dbReference type="GO" id="GO:0046872">
    <property type="term" value="F:metal ion binding"/>
    <property type="evidence" value="ECO:0007669"/>
    <property type="project" value="UniProtKB-KW"/>
</dbReference>
<dbReference type="KEGG" id="lfa:LFA_2598"/>
<dbReference type="EMBL" id="LN614827">
    <property type="protein sequence ID" value="CEG57968.1"/>
    <property type="molecule type" value="Genomic_DNA"/>
</dbReference>
<evidence type="ECO:0000256" key="5">
    <source>
        <dbReference type="ARBA" id="ARBA00022842"/>
    </source>
</evidence>
<evidence type="ECO:0000313" key="7">
    <source>
        <dbReference type="EMBL" id="CEG57968.1"/>
    </source>
</evidence>
<comment type="cofactor">
    <cofactor evidence="1">
        <name>Mg(2+)</name>
        <dbReference type="ChEBI" id="CHEBI:18420"/>
    </cofactor>
</comment>
<dbReference type="AlphaFoldDB" id="A0A098G638"/>
<keyword evidence="5" id="KW-0460">Magnesium</keyword>
<comment type="similarity">
    <text evidence="2 6">Belongs to the FPP/GGPP synthase family.</text>
</comment>
<dbReference type="SFLD" id="SFLDS00005">
    <property type="entry name" value="Isoprenoid_Synthase_Type_I"/>
    <property type="match status" value="1"/>
</dbReference>